<reference evidence="4" key="2">
    <citation type="submission" date="2025-08" db="UniProtKB">
        <authorList>
            <consortium name="RefSeq"/>
        </authorList>
    </citation>
    <scope>IDENTIFICATION</scope>
    <source>
        <strain evidence="4">S238N-H82</strain>
        <tissue evidence="4">Testes</tissue>
    </source>
</reference>
<dbReference type="RefSeq" id="XP_035684431.1">
    <property type="nucleotide sequence ID" value="XM_035828538.1"/>
</dbReference>
<dbReference type="Proteomes" id="UP000001554">
    <property type="component" value="Chromosome 8"/>
</dbReference>
<name>A0A9J7LK70_BRAFL</name>
<proteinExistence type="inferred from homology"/>
<dbReference type="SUPFAM" id="SSF55136">
    <property type="entry name" value="Probable bacterial effector-binding domain"/>
    <property type="match status" value="1"/>
</dbReference>
<dbReference type="InterPro" id="IPR006917">
    <property type="entry name" value="SOUL_heme-bd"/>
</dbReference>
<evidence type="ECO:0000256" key="2">
    <source>
        <dbReference type="SAM" id="MobiDB-lite"/>
    </source>
</evidence>
<sequence>MLICHMSVCAPVSSLYRQQTPRANKGYKQEHAVKDEAPRDPSRKAEIVYVPMPPRCKTTECMPIRKTKDFGDFWEITVTDYKGVCHFEVGCGAHHSGRKVFRPLLKYFAGDNVEGISLGGITAPLFFNYQGVVLMESGEEGSCSLPYEVCLPLPKAFRHREKIATLNNHTNLYTRAEVKAYITRVHEYPLLARTIREHGLHLMGRLDEEGVRYDKEALLAFTYDDYFTPPSQRVSYVGFGNPITGNKQT</sequence>
<dbReference type="Pfam" id="PF04832">
    <property type="entry name" value="SOUL"/>
    <property type="match status" value="1"/>
</dbReference>
<evidence type="ECO:0000313" key="3">
    <source>
        <dbReference type="Proteomes" id="UP000001554"/>
    </source>
</evidence>
<keyword evidence="3" id="KW-1185">Reference proteome</keyword>
<protein>
    <submittedName>
        <fullName evidence="4">Uncharacterized protein LOC118421305</fullName>
    </submittedName>
</protein>
<gene>
    <name evidence="4" type="primary">LOC118421305</name>
</gene>
<accession>A0A9J7LK70</accession>
<dbReference type="KEGG" id="bfo:118421305"/>
<evidence type="ECO:0000256" key="1">
    <source>
        <dbReference type="ARBA" id="ARBA00009817"/>
    </source>
</evidence>
<organism evidence="3 4">
    <name type="scientific">Branchiostoma floridae</name>
    <name type="common">Florida lancelet</name>
    <name type="synonym">Amphioxus</name>
    <dbReference type="NCBI Taxonomy" id="7739"/>
    <lineage>
        <taxon>Eukaryota</taxon>
        <taxon>Metazoa</taxon>
        <taxon>Chordata</taxon>
        <taxon>Cephalochordata</taxon>
        <taxon>Leptocardii</taxon>
        <taxon>Amphioxiformes</taxon>
        <taxon>Branchiostomatidae</taxon>
        <taxon>Branchiostoma</taxon>
    </lineage>
</organism>
<dbReference type="Gene3D" id="3.20.80.10">
    <property type="entry name" value="Regulatory factor, effector binding domain"/>
    <property type="match status" value="1"/>
</dbReference>
<dbReference type="GeneID" id="118421305"/>
<dbReference type="AlphaFoldDB" id="A0A9J7LK70"/>
<feature type="region of interest" description="Disordered" evidence="2">
    <location>
        <begin position="21"/>
        <end position="41"/>
    </location>
</feature>
<feature type="compositionally biased region" description="Basic and acidic residues" evidence="2">
    <location>
        <begin position="27"/>
        <end position="41"/>
    </location>
</feature>
<dbReference type="InterPro" id="IPR011256">
    <property type="entry name" value="Reg_factor_effector_dom_sf"/>
</dbReference>
<reference evidence="3" key="1">
    <citation type="journal article" date="2020" name="Nat. Ecol. Evol.">
        <title>Deeply conserved synteny resolves early events in vertebrate evolution.</title>
        <authorList>
            <person name="Simakov O."/>
            <person name="Marletaz F."/>
            <person name="Yue J.X."/>
            <person name="O'Connell B."/>
            <person name="Jenkins J."/>
            <person name="Brandt A."/>
            <person name="Calef R."/>
            <person name="Tung C.H."/>
            <person name="Huang T.K."/>
            <person name="Schmutz J."/>
            <person name="Satoh N."/>
            <person name="Yu J.K."/>
            <person name="Putnam N.H."/>
            <person name="Green R.E."/>
            <person name="Rokhsar D.S."/>
        </authorList>
    </citation>
    <scope>NUCLEOTIDE SEQUENCE [LARGE SCALE GENOMIC DNA]</scope>
    <source>
        <strain evidence="3">S238N-H82</strain>
    </source>
</reference>
<comment type="similarity">
    <text evidence="1">Belongs to the HEBP family.</text>
</comment>
<evidence type="ECO:0000313" key="4">
    <source>
        <dbReference type="RefSeq" id="XP_035684431.1"/>
    </source>
</evidence>